<sequence>MRLSFVALFSIFASMACTGYAHSDHDHALHAREFMDDLSSQLSDISTRDLVSALGERLERRRNSPRKCCRTCGKVFPNTERRSVLGHSCDGDGAKGRTQISWREWTILLGLDTTAVLSCDGDVQSRRAQAAAVGWAIIDEIATVLGVPRKLDERGEPRQTARGTDTLLADGWTSEEGGAKEAHLCSSRIDIEPKNRIVAMAHPLRRLARGRKFHLESLWADI</sequence>
<reference evidence="2 3" key="1">
    <citation type="submission" date="2020-07" db="EMBL/GenBank/DDBJ databases">
        <title>Comparative genomics of pyrophilous fungi reveals a link between fire events and developmental genes.</title>
        <authorList>
            <consortium name="DOE Joint Genome Institute"/>
            <person name="Steindorff A.S."/>
            <person name="Carver A."/>
            <person name="Calhoun S."/>
            <person name="Stillman K."/>
            <person name="Liu H."/>
            <person name="Lipzen A."/>
            <person name="Pangilinan J."/>
            <person name="Labutti K."/>
            <person name="Bruns T.D."/>
            <person name="Grigoriev I.V."/>
        </authorList>
    </citation>
    <scope>NUCLEOTIDE SEQUENCE [LARGE SCALE GENOMIC DNA]</scope>
    <source>
        <strain evidence="2 3">CBS 144469</strain>
    </source>
</reference>
<accession>A0A8H6HSQ0</accession>
<evidence type="ECO:0000313" key="2">
    <source>
        <dbReference type="EMBL" id="KAF6752488.1"/>
    </source>
</evidence>
<dbReference type="AlphaFoldDB" id="A0A8H6HSQ0"/>
<feature type="chain" id="PRO_5034293057" evidence="1">
    <location>
        <begin position="22"/>
        <end position="222"/>
    </location>
</feature>
<protein>
    <submittedName>
        <fullName evidence="2">Uncharacterized protein</fullName>
    </submittedName>
</protein>
<gene>
    <name evidence="2" type="ORF">DFP72DRAFT_1171675</name>
</gene>
<keyword evidence="3" id="KW-1185">Reference proteome</keyword>
<dbReference type="EMBL" id="JACGCI010000044">
    <property type="protein sequence ID" value="KAF6752488.1"/>
    <property type="molecule type" value="Genomic_DNA"/>
</dbReference>
<evidence type="ECO:0000313" key="3">
    <source>
        <dbReference type="Proteomes" id="UP000521943"/>
    </source>
</evidence>
<dbReference type="Proteomes" id="UP000521943">
    <property type="component" value="Unassembled WGS sequence"/>
</dbReference>
<name>A0A8H6HSQ0_9AGAR</name>
<dbReference type="PROSITE" id="PS51257">
    <property type="entry name" value="PROKAR_LIPOPROTEIN"/>
    <property type="match status" value="1"/>
</dbReference>
<comment type="caution">
    <text evidence="2">The sequence shown here is derived from an EMBL/GenBank/DDBJ whole genome shotgun (WGS) entry which is preliminary data.</text>
</comment>
<proteinExistence type="predicted"/>
<evidence type="ECO:0000256" key="1">
    <source>
        <dbReference type="SAM" id="SignalP"/>
    </source>
</evidence>
<keyword evidence="1" id="KW-0732">Signal</keyword>
<organism evidence="2 3">
    <name type="scientific">Ephemerocybe angulata</name>
    <dbReference type="NCBI Taxonomy" id="980116"/>
    <lineage>
        <taxon>Eukaryota</taxon>
        <taxon>Fungi</taxon>
        <taxon>Dikarya</taxon>
        <taxon>Basidiomycota</taxon>
        <taxon>Agaricomycotina</taxon>
        <taxon>Agaricomycetes</taxon>
        <taxon>Agaricomycetidae</taxon>
        <taxon>Agaricales</taxon>
        <taxon>Agaricineae</taxon>
        <taxon>Psathyrellaceae</taxon>
        <taxon>Ephemerocybe</taxon>
    </lineage>
</organism>
<dbReference type="OrthoDB" id="3106464at2759"/>
<feature type="signal peptide" evidence="1">
    <location>
        <begin position="1"/>
        <end position="21"/>
    </location>
</feature>